<feature type="transmembrane region" description="Helical" evidence="1">
    <location>
        <begin position="71"/>
        <end position="91"/>
    </location>
</feature>
<feature type="transmembrane region" description="Helical" evidence="1">
    <location>
        <begin position="140"/>
        <end position="158"/>
    </location>
</feature>
<feature type="transmembrane region" description="Helical" evidence="1">
    <location>
        <begin position="22"/>
        <end position="51"/>
    </location>
</feature>
<gene>
    <name evidence="2" type="ORF">ACD_80C00012G0028</name>
</gene>
<evidence type="ECO:0000256" key="1">
    <source>
        <dbReference type="SAM" id="Phobius"/>
    </source>
</evidence>
<dbReference type="EMBL" id="AMFJ01036019">
    <property type="protein sequence ID" value="EKD25612.1"/>
    <property type="molecule type" value="Genomic_DNA"/>
</dbReference>
<keyword evidence="1" id="KW-0472">Membrane</keyword>
<proteinExistence type="predicted"/>
<protein>
    <recommendedName>
        <fullName evidence="3">Membrane-bound metal-dependent hydrolase</fullName>
    </recommendedName>
</protein>
<comment type="caution">
    <text evidence="2">The sequence shown here is derived from an EMBL/GenBank/DDBJ whole genome shotgun (WGS) entry which is preliminary data.</text>
</comment>
<reference evidence="2" key="1">
    <citation type="journal article" date="2012" name="Science">
        <title>Fermentation, hydrogen, and sulfur metabolism in multiple uncultivated bacterial phyla.</title>
        <authorList>
            <person name="Wrighton K.C."/>
            <person name="Thomas B.C."/>
            <person name="Sharon I."/>
            <person name="Miller C.S."/>
            <person name="Castelle C.J."/>
            <person name="VerBerkmoes N.C."/>
            <person name="Wilkins M.J."/>
            <person name="Hettich R.L."/>
            <person name="Lipton M.S."/>
            <person name="Williams K.H."/>
            <person name="Long P.E."/>
            <person name="Banfield J.F."/>
        </authorList>
    </citation>
    <scope>NUCLEOTIDE SEQUENCE [LARGE SCALE GENOMIC DNA]</scope>
</reference>
<feature type="transmembrane region" description="Helical" evidence="1">
    <location>
        <begin position="103"/>
        <end position="120"/>
    </location>
</feature>
<sequence length="171" mass="19880">MDIISHGLYGWVIFGNKNKKEFWLAAAFGILPDFLAFGLPFATVIIALLSWGNGGSFFWPWHIVPNYVHDIYNVTHSLVTRTVVFGVLWLIYKKPVKASYARLLHILIDIPTHWIAFFPTPFLWPISKYVFNGIPRSNKIIFIPNIIVLVVLFSIYFYKKRSKHTKKQIIQ</sequence>
<keyword evidence="1" id="KW-0812">Transmembrane</keyword>
<name>K1XKG1_9BACT</name>
<evidence type="ECO:0008006" key="3">
    <source>
        <dbReference type="Google" id="ProtNLM"/>
    </source>
</evidence>
<dbReference type="AlphaFoldDB" id="K1XKG1"/>
<keyword evidence="1" id="KW-1133">Transmembrane helix</keyword>
<organism evidence="2">
    <name type="scientific">uncultured bacterium</name>
    <name type="common">gcode 4</name>
    <dbReference type="NCBI Taxonomy" id="1234023"/>
    <lineage>
        <taxon>Bacteria</taxon>
        <taxon>environmental samples</taxon>
    </lineage>
</organism>
<accession>K1XKG1</accession>
<evidence type="ECO:0000313" key="2">
    <source>
        <dbReference type="EMBL" id="EKD25612.1"/>
    </source>
</evidence>